<evidence type="ECO:0000256" key="8">
    <source>
        <dbReference type="ARBA" id="ARBA00023004"/>
    </source>
</evidence>
<evidence type="ECO:0000256" key="9">
    <source>
        <dbReference type="ARBA" id="ARBA00023065"/>
    </source>
</evidence>
<feature type="domain" description="TonB-dependent receptor plug" evidence="19">
    <location>
        <begin position="76"/>
        <end position="173"/>
    </location>
</feature>
<dbReference type="RefSeq" id="WP_211355722.1">
    <property type="nucleotide sequence ID" value="NZ_RJUL01000003.1"/>
</dbReference>
<keyword evidence="11 14" id="KW-0472">Membrane</keyword>
<dbReference type="AlphaFoldDB" id="A0A3N1PW63"/>
<dbReference type="Proteomes" id="UP000268033">
    <property type="component" value="Unassembled WGS sequence"/>
</dbReference>
<dbReference type="InterPro" id="IPR012910">
    <property type="entry name" value="Plug_dom"/>
</dbReference>
<evidence type="ECO:0000259" key="18">
    <source>
        <dbReference type="Pfam" id="PF00593"/>
    </source>
</evidence>
<keyword evidence="5" id="KW-0410">Iron transport</keyword>
<dbReference type="PROSITE" id="PS01156">
    <property type="entry name" value="TONB_DEPENDENT_REC_2"/>
    <property type="match status" value="1"/>
</dbReference>
<dbReference type="Pfam" id="PF07715">
    <property type="entry name" value="Plug"/>
    <property type="match status" value="1"/>
</dbReference>
<accession>A0A3N1PW63</accession>
<dbReference type="PANTHER" id="PTHR32552">
    <property type="entry name" value="FERRICHROME IRON RECEPTOR-RELATED"/>
    <property type="match status" value="1"/>
</dbReference>
<name>A0A3N1PW63_9GAMM</name>
<dbReference type="Gene3D" id="2.170.130.10">
    <property type="entry name" value="TonB-dependent receptor, plug domain"/>
    <property type="match status" value="1"/>
</dbReference>
<dbReference type="InterPro" id="IPR000531">
    <property type="entry name" value="Beta-barrel_TonB"/>
</dbReference>
<proteinExistence type="inferred from homology"/>
<evidence type="ECO:0000256" key="2">
    <source>
        <dbReference type="ARBA" id="ARBA00009810"/>
    </source>
</evidence>
<dbReference type="STRING" id="584787.GCA_001247655_00036"/>
<dbReference type="CDD" id="cd01347">
    <property type="entry name" value="ligand_gated_channel"/>
    <property type="match status" value="1"/>
</dbReference>
<dbReference type="GO" id="GO:0038023">
    <property type="term" value="F:signaling receptor activity"/>
    <property type="evidence" value="ECO:0007669"/>
    <property type="project" value="InterPro"/>
</dbReference>
<evidence type="ECO:0000256" key="10">
    <source>
        <dbReference type="ARBA" id="ARBA00023077"/>
    </source>
</evidence>
<dbReference type="InterPro" id="IPR037066">
    <property type="entry name" value="Plug_dom_sf"/>
</dbReference>
<feature type="short sequence motif" description="TonB C-terminal box" evidence="15">
    <location>
        <begin position="710"/>
        <end position="727"/>
    </location>
</feature>
<dbReference type="EMBL" id="RJUL01000003">
    <property type="protein sequence ID" value="ROQ28786.1"/>
    <property type="molecule type" value="Genomic_DNA"/>
</dbReference>
<evidence type="ECO:0000256" key="6">
    <source>
        <dbReference type="ARBA" id="ARBA00022692"/>
    </source>
</evidence>
<comment type="subcellular location">
    <subcellularLocation>
        <location evidence="1 14">Cell outer membrane</location>
        <topology evidence="1 14">Multi-pass membrane protein</topology>
    </subcellularLocation>
</comment>
<evidence type="ECO:0000313" key="21">
    <source>
        <dbReference type="Proteomes" id="UP000268033"/>
    </source>
</evidence>
<feature type="domain" description="TonB-dependent receptor-like beta-barrel" evidence="18">
    <location>
        <begin position="276"/>
        <end position="693"/>
    </location>
</feature>
<dbReference type="InterPro" id="IPR036942">
    <property type="entry name" value="Beta-barrel_TonB_sf"/>
</dbReference>
<keyword evidence="8" id="KW-0408">Iron</keyword>
<evidence type="ECO:0000256" key="11">
    <source>
        <dbReference type="ARBA" id="ARBA00023136"/>
    </source>
</evidence>
<keyword evidence="13 14" id="KW-0998">Cell outer membrane</keyword>
<evidence type="ECO:0000256" key="13">
    <source>
        <dbReference type="ARBA" id="ARBA00023237"/>
    </source>
</evidence>
<keyword evidence="9" id="KW-0406">Ion transport</keyword>
<dbReference type="SUPFAM" id="SSF56935">
    <property type="entry name" value="Porins"/>
    <property type="match status" value="1"/>
</dbReference>
<dbReference type="InterPro" id="IPR010917">
    <property type="entry name" value="TonB_rcpt_CS"/>
</dbReference>
<evidence type="ECO:0000256" key="3">
    <source>
        <dbReference type="ARBA" id="ARBA00022448"/>
    </source>
</evidence>
<keyword evidence="6 14" id="KW-0812">Transmembrane</keyword>
<dbReference type="InterPro" id="IPR010105">
    <property type="entry name" value="TonB_sidphr_rcpt"/>
</dbReference>
<comment type="similarity">
    <text evidence="2 14 16">Belongs to the TonB-dependent receptor family.</text>
</comment>
<feature type="signal peptide" evidence="17">
    <location>
        <begin position="1"/>
        <end position="25"/>
    </location>
</feature>
<keyword evidence="10 16" id="KW-0798">TonB box</keyword>
<keyword evidence="12 20" id="KW-0675">Receptor</keyword>
<feature type="chain" id="PRO_5017980058" evidence="17">
    <location>
        <begin position="26"/>
        <end position="727"/>
    </location>
</feature>
<evidence type="ECO:0000256" key="1">
    <source>
        <dbReference type="ARBA" id="ARBA00004571"/>
    </source>
</evidence>
<dbReference type="GO" id="GO:0015891">
    <property type="term" value="P:siderophore transport"/>
    <property type="evidence" value="ECO:0007669"/>
    <property type="project" value="InterPro"/>
</dbReference>
<comment type="caution">
    <text evidence="20">The sequence shown here is derived from an EMBL/GenBank/DDBJ whole genome shotgun (WGS) entry which is preliminary data.</text>
</comment>
<protein>
    <submittedName>
        <fullName evidence="20">Iron complex outermembrane receptor protein</fullName>
    </submittedName>
</protein>
<evidence type="ECO:0000259" key="19">
    <source>
        <dbReference type="Pfam" id="PF07715"/>
    </source>
</evidence>
<keyword evidence="3 14" id="KW-0813">Transport</keyword>
<evidence type="ECO:0000256" key="7">
    <source>
        <dbReference type="ARBA" id="ARBA00022729"/>
    </source>
</evidence>
<keyword evidence="4 14" id="KW-1134">Transmembrane beta strand</keyword>
<sequence>MKQRSLPLLPIALGVQLALSGGAFAADKAKDGDKDMEAITVTASADASADGLIGAYAGGQVARGQKAGLLGTTDYMDSPFSGLAFTDQYMKDIQAQGIGDVIQNDPGVRVARGFGNFQESYFIRGFTLSSDEIAYNGLYGVLPRQYVAAELIERVEVLRGASAFLNGMAPGGGAIGGSINLVPKRASNDEKTDITLGFNDQGQGYGAADISRRFGSDGQHGIRVNVAHRDGDTGVDGEKEKTDLASLGYDWRGERARVSADATFQEHKLYGGRPNVTLSGTSDVPAPPKADANYAQDWTHSNEKDWFGTLRGEYDLSDNITAWAAVGGRYSKEDNSLANLYVTNSQSGDALTYRADNAREDTVYSGEVGLRGHFDTGSVSHKWVVAGSYYDLDSKNAYAWSSYLGLATNLYHPVQLARPITDGYAGGDMSDPRTTSTTKLPSLAFSDTLGFLDDKLLLTLGGRYQHMDLRSYAYGTADQTSKYSKSRFSPSAGLVYKATDAVSLYANYIEALAQGDTAGTTTLNPGTMLAPYVSKQKELGVKVDTGSLGGTFAVFTTSKPGGYVNEQNIFGEYGKDRHRGAELTIFGEPVEGLRVLGGVTYLDAKQKDVSIAANEGNRVIGTAKWQGNLGLQWDLPWVYGLSLDMQAISTGARYADAANTLEVAGWTRYDLGAKYGTTVMNHDVTFHARLENLTDKEYWASVGGYPGNGYLVQGAPRTFSLSASMAF</sequence>
<dbReference type="GO" id="GO:0015344">
    <property type="term" value="F:siderophore uptake transmembrane transporter activity"/>
    <property type="evidence" value="ECO:0007669"/>
    <property type="project" value="TreeGrafter"/>
</dbReference>
<evidence type="ECO:0000256" key="16">
    <source>
        <dbReference type="RuleBase" id="RU003357"/>
    </source>
</evidence>
<dbReference type="GO" id="GO:0009279">
    <property type="term" value="C:cell outer membrane"/>
    <property type="evidence" value="ECO:0007669"/>
    <property type="project" value="UniProtKB-SubCell"/>
</dbReference>
<dbReference type="InterPro" id="IPR039426">
    <property type="entry name" value="TonB-dep_rcpt-like"/>
</dbReference>
<keyword evidence="7 17" id="KW-0732">Signal</keyword>
<dbReference type="Pfam" id="PF00593">
    <property type="entry name" value="TonB_dep_Rec_b-barrel"/>
    <property type="match status" value="1"/>
</dbReference>
<reference evidence="20 21" key="1">
    <citation type="submission" date="2018-11" db="EMBL/GenBank/DDBJ databases">
        <title>Genomic Encyclopedia of Type Strains, Phase IV (KMG-IV): sequencing the most valuable type-strain genomes for metagenomic binning, comparative biology and taxonomic classification.</title>
        <authorList>
            <person name="Goeker M."/>
        </authorList>
    </citation>
    <scope>NUCLEOTIDE SEQUENCE [LARGE SCALE GENOMIC DNA]</scope>
    <source>
        <strain evidence="20 21">DSM 21945</strain>
    </source>
</reference>
<dbReference type="NCBIfam" id="TIGR01783">
    <property type="entry name" value="TonB-siderophor"/>
    <property type="match status" value="1"/>
</dbReference>
<evidence type="ECO:0000256" key="17">
    <source>
        <dbReference type="SAM" id="SignalP"/>
    </source>
</evidence>
<evidence type="ECO:0000313" key="20">
    <source>
        <dbReference type="EMBL" id="ROQ28786.1"/>
    </source>
</evidence>
<evidence type="ECO:0000256" key="15">
    <source>
        <dbReference type="PROSITE-ProRule" id="PRU10144"/>
    </source>
</evidence>
<evidence type="ECO:0000256" key="4">
    <source>
        <dbReference type="ARBA" id="ARBA00022452"/>
    </source>
</evidence>
<evidence type="ECO:0000256" key="14">
    <source>
        <dbReference type="PROSITE-ProRule" id="PRU01360"/>
    </source>
</evidence>
<evidence type="ECO:0000256" key="5">
    <source>
        <dbReference type="ARBA" id="ARBA00022496"/>
    </source>
</evidence>
<dbReference type="Gene3D" id="2.40.170.20">
    <property type="entry name" value="TonB-dependent receptor, beta-barrel domain"/>
    <property type="match status" value="1"/>
</dbReference>
<gene>
    <name evidence="20" type="ORF">EDC28_103381</name>
</gene>
<organism evidence="20 21">
    <name type="scientific">Gallaecimonas pentaromativorans</name>
    <dbReference type="NCBI Taxonomy" id="584787"/>
    <lineage>
        <taxon>Bacteria</taxon>
        <taxon>Pseudomonadati</taxon>
        <taxon>Pseudomonadota</taxon>
        <taxon>Gammaproteobacteria</taxon>
        <taxon>Enterobacterales</taxon>
        <taxon>Gallaecimonadaceae</taxon>
        <taxon>Gallaecimonas</taxon>
    </lineage>
</organism>
<evidence type="ECO:0000256" key="12">
    <source>
        <dbReference type="ARBA" id="ARBA00023170"/>
    </source>
</evidence>
<keyword evidence="21" id="KW-1185">Reference proteome</keyword>
<dbReference type="PROSITE" id="PS52016">
    <property type="entry name" value="TONB_DEPENDENT_REC_3"/>
    <property type="match status" value="1"/>
</dbReference>
<dbReference type="PANTHER" id="PTHR32552:SF82">
    <property type="entry name" value="FCUA PROTEIN"/>
    <property type="match status" value="1"/>
</dbReference>